<dbReference type="Proteomes" id="UP000028058">
    <property type="component" value="Unassembled WGS sequence"/>
</dbReference>
<sequence>MKAVYFREDAELQREHLSAVCRSLYRRGWMPGTSGSISVRSGEAVLITACDLRKGMMDGRDTVLVDHLTGLPLLGEVEWPPPETPVHLAIYGRLPDCGAVVHAQAPSCSALGDLAGGAGEVVLPEPEEVQSHAAPVPGPAVLPVLENRTDASRAAGEVTAVLGDWTADPPHALLVERGGVFAWGRDTGEALARLERVEELGHLLLLSGVGGLGAAKADAR</sequence>
<evidence type="ECO:0000313" key="4">
    <source>
        <dbReference type="EMBL" id="RKM96733.1"/>
    </source>
</evidence>
<dbReference type="GO" id="GO:0016832">
    <property type="term" value="F:aldehyde-lyase activity"/>
    <property type="evidence" value="ECO:0007669"/>
    <property type="project" value="TreeGrafter"/>
</dbReference>
<dbReference type="EMBL" id="JNAD02000004">
    <property type="protein sequence ID" value="RKM96733.1"/>
    <property type="molecule type" value="Genomic_DNA"/>
</dbReference>
<keyword evidence="5" id="KW-1185">Reference proteome</keyword>
<dbReference type="RefSeq" id="WP_050364070.1">
    <property type="nucleotide sequence ID" value="NZ_JBFACB010000012.1"/>
</dbReference>
<evidence type="ECO:0000313" key="5">
    <source>
        <dbReference type="Proteomes" id="UP000028058"/>
    </source>
</evidence>
<protein>
    <recommendedName>
        <fullName evidence="3">Class II aldolase/adducin N-terminal domain-containing protein</fullName>
    </recommendedName>
</protein>
<dbReference type="AlphaFoldDB" id="A0A3R7HIW8"/>
<dbReference type="SMART" id="SM01007">
    <property type="entry name" value="Aldolase_II"/>
    <property type="match status" value="1"/>
</dbReference>
<dbReference type="GO" id="GO:0019323">
    <property type="term" value="P:pentose catabolic process"/>
    <property type="evidence" value="ECO:0007669"/>
    <property type="project" value="TreeGrafter"/>
</dbReference>
<feature type="domain" description="Class II aldolase/adducin N-terminal" evidence="3">
    <location>
        <begin position="15"/>
        <end position="205"/>
    </location>
</feature>
<proteinExistence type="predicted"/>
<keyword evidence="1" id="KW-0479">Metal-binding</keyword>
<dbReference type="GO" id="GO:0046872">
    <property type="term" value="F:metal ion binding"/>
    <property type="evidence" value="ECO:0007669"/>
    <property type="project" value="UniProtKB-KW"/>
</dbReference>
<evidence type="ECO:0000256" key="1">
    <source>
        <dbReference type="ARBA" id="ARBA00022723"/>
    </source>
</evidence>
<dbReference type="InterPro" id="IPR050197">
    <property type="entry name" value="Aldolase_class_II_sugar_metab"/>
</dbReference>
<evidence type="ECO:0000259" key="3">
    <source>
        <dbReference type="SMART" id="SM01007"/>
    </source>
</evidence>
<name>A0A3R7HIW8_9ACTN</name>
<dbReference type="Gene3D" id="3.40.225.10">
    <property type="entry name" value="Class II aldolase/adducin N-terminal domain"/>
    <property type="match status" value="1"/>
</dbReference>
<reference evidence="4 5" key="1">
    <citation type="journal article" date="2014" name="Genome Announc.">
        <title>Draft Genome Sequence of Streptomyces fradiae ATCC 19609, a Strain Highly Sensitive to Antibiotics.</title>
        <authorList>
            <person name="Bekker O.B."/>
            <person name="Klimina K.M."/>
            <person name="Vatlin A.A."/>
            <person name="Zakharevich N.V."/>
            <person name="Kasianov A.S."/>
            <person name="Danilenko V.N."/>
        </authorList>
    </citation>
    <scope>NUCLEOTIDE SEQUENCE [LARGE SCALE GENOMIC DNA]</scope>
    <source>
        <strain evidence="4 5">ATCC 19609</strain>
    </source>
</reference>
<comment type="caution">
    <text evidence="4">The sequence shown here is derived from an EMBL/GenBank/DDBJ whole genome shotgun (WGS) entry which is preliminary data.</text>
</comment>
<dbReference type="SUPFAM" id="SSF53639">
    <property type="entry name" value="AraD/HMP-PK domain-like"/>
    <property type="match status" value="1"/>
</dbReference>
<dbReference type="InterPro" id="IPR036409">
    <property type="entry name" value="Aldolase_II/adducin_N_sf"/>
</dbReference>
<accession>A0A3R7HIW8</accession>
<gene>
    <name evidence="4" type="ORF">SFRA_012005</name>
</gene>
<keyword evidence="2" id="KW-0456">Lyase</keyword>
<dbReference type="PANTHER" id="PTHR22789:SF0">
    <property type="entry name" value="3-OXO-TETRONATE 4-PHOSPHATE DECARBOXYLASE-RELATED"/>
    <property type="match status" value="1"/>
</dbReference>
<dbReference type="InterPro" id="IPR001303">
    <property type="entry name" value="Aldolase_II/adducin_N"/>
</dbReference>
<dbReference type="Pfam" id="PF00596">
    <property type="entry name" value="Aldolase_II"/>
    <property type="match status" value="1"/>
</dbReference>
<dbReference type="PANTHER" id="PTHR22789">
    <property type="entry name" value="FUCULOSE PHOSPHATE ALDOLASE"/>
    <property type="match status" value="1"/>
</dbReference>
<evidence type="ECO:0000256" key="2">
    <source>
        <dbReference type="ARBA" id="ARBA00023239"/>
    </source>
</evidence>
<dbReference type="OrthoDB" id="9803436at2"/>
<organism evidence="4 5">
    <name type="scientific">Streptomyces xinghaiensis</name>
    <dbReference type="NCBI Taxonomy" id="1038928"/>
    <lineage>
        <taxon>Bacteria</taxon>
        <taxon>Bacillati</taxon>
        <taxon>Actinomycetota</taxon>
        <taxon>Actinomycetes</taxon>
        <taxon>Kitasatosporales</taxon>
        <taxon>Streptomycetaceae</taxon>
        <taxon>Streptomyces</taxon>
    </lineage>
</organism>
<dbReference type="GO" id="GO:0005829">
    <property type="term" value="C:cytosol"/>
    <property type="evidence" value="ECO:0007669"/>
    <property type="project" value="TreeGrafter"/>
</dbReference>